<accession>A0ABU3CDK1</accession>
<keyword evidence="1" id="KW-0812">Transmembrane</keyword>
<organism evidence="3 4">
    <name type="scientific">Autumnicola tepida</name>
    <dbReference type="NCBI Taxonomy" id="3075595"/>
    <lineage>
        <taxon>Bacteria</taxon>
        <taxon>Pseudomonadati</taxon>
        <taxon>Bacteroidota</taxon>
        <taxon>Flavobacteriia</taxon>
        <taxon>Flavobacteriales</taxon>
        <taxon>Flavobacteriaceae</taxon>
        <taxon>Autumnicola</taxon>
    </lineage>
</organism>
<comment type="caution">
    <text evidence="3">The sequence shown here is derived from an EMBL/GenBank/DDBJ whole genome shotgun (WGS) entry which is preliminary data.</text>
</comment>
<dbReference type="Pfam" id="PF01569">
    <property type="entry name" value="PAP2"/>
    <property type="match status" value="1"/>
</dbReference>
<name>A0ABU3CDK1_9FLAO</name>
<feature type="domain" description="Phosphatidic acid phosphatase type 2/haloperoxidase" evidence="2">
    <location>
        <begin position="60"/>
        <end position="175"/>
    </location>
</feature>
<evidence type="ECO:0000259" key="2">
    <source>
        <dbReference type="SMART" id="SM00014"/>
    </source>
</evidence>
<feature type="transmembrane region" description="Helical" evidence="1">
    <location>
        <begin position="134"/>
        <end position="154"/>
    </location>
</feature>
<dbReference type="EMBL" id="JAVRHQ010000026">
    <property type="protein sequence ID" value="MDT0644423.1"/>
    <property type="molecule type" value="Genomic_DNA"/>
</dbReference>
<dbReference type="RefSeq" id="WP_311536040.1">
    <property type="nucleotide sequence ID" value="NZ_JAVRHQ010000026.1"/>
</dbReference>
<dbReference type="InterPro" id="IPR036938">
    <property type="entry name" value="PAP2/HPO_sf"/>
</dbReference>
<feature type="transmembrane region" description="Helical" evidence="1">
    <location>
        <begin position="160"/>
        <end position="181"/>
    </location>
</feature>
<keyword evidence="1" id="KW-0472">Membrane</keyword>
<dbReference type="SUPFAM" id="SSF48317">
    <property type="entry name" value="Acid phosphatase/Vanadium-dependent haloperoxidase"/>
    <property type="match status" value="1"/>
</dbReference>
<gene>
    <name evidence="3" type="ORF">RM553_16410</name>
</gene>
<evidence type="ECO:0000256" key="1">
    <source>
        <dbReference type="SAM" id="Phobius"/>
    </source>
</evidence>
<feature type="transmembrane region" description="Helical" evidence="1">
    <location>
        <begin position="55"/>
        <end position="74"/>
    </location>
</feature>
<dbReference type="PANTHER" id="PTHR14969:SF13">
    <property type="entry name" value="AT30094P"/>
    <property type="match status" value="1"/>
</dbReference>
<evidence type="ECO:0000313" key="4">
    <source>
        <dbReference type="Proteomes" id="UP001262889"/>
    </source>
</evidence>
<evidence type="ECO:0000313" key="3">
    <source>
        <dbReference type="EMBL" id="MDT0644423.1"/>
    </source>
</evidence>
<feature type="transmembrane region" description="Helical" evidence="1">
    <location>
        <begin position="26"/>
        <end position="48"/>
    </location>
</feature>
<feature type="transmembrane region" description="Helical" evidence="1">
    <location>
        <begin position="106"/>
        <end position="127"/>
    </location>
</feature>
<proteinExistence type="predicted"/>
<dbReference type="PANTHER" id="PTHR14969">
    <property type="entry name" value="SPHINGOSINE-1-PHOSPHATE PHOSPHOHYDROLASE"/>
    <property type="match status" value="1"/>
</dbReference>
<reference evidence="3 4" key="1">
    <citation type="submission" date="2023-09" db="EMBL/GenBank/DDBJ databases">
        <authorList>
            <person name="Rey-Velasco X."/>
        </authorList>
    </citation>
    <scope>NUCLEOTIDE SEQUENCE [LARGE SCALE GENOMIC DNA]</scope>
    <source>
        <strain evidence="3 4">F363</strain>
    </source>
</reference>
<dbReference type="SMART" id="SM00014">
    <property type="entry name" value="acidPPc"/>
    <property type="match status" value="1"/>
</dbReference>
<dbReference type="Gene3D" id="1.20.144.10">
    <property type="entry name" value="Phosphatidic acid phosphatase type 2/haloperoxidase"/>
    <property type="match status" value="1"/>
</dbReference>
<protein>
    <submittedName>
        <fullName evidence="3">Phosphatase PAP2 family protein</fullName>
    </submittedName>
</protein>
<keyword evidence="4" id="KW-1185">Reference proteome</keyword>
<keyword evidence="1" id="KW-1133">Transmembrane helix</keyword>
<dbReference type="InterPro" id="IPR000326">
    <property type="entry name" value="PAP2/HPO"/>
</dbReference>
<sequence length="187" mass="21752">MEELIRLDHEVFLFLNNLGTPAWDGFWRAISNKFTGIPLYILLIYLLYRNFGWKNTVLSVLVIALLITSTDQLANLFKDGFQRLRPCRQEGIMEQARFVAVRCGSYGYFSAHASNSMGVAVFLILLFRGIYKKWIYLILLWPLLASYSRIYLGVHYPADILTGMTIGGILGYIYYLFHLFLRKKFRV</sequence>
<dbReference type="Proteomes" id="UP001262889">
    <property type="component" value="Unassembled WGS sequence"/>
</dbReference>